<dbReference type="KEGG" id="cbei:LF65_02532"/>
<dbReference type="SUPFAM" id="SSF63829">
    <property type="entry name" value="Calcium-dependent phosphotriesterase"/>
    <property type="match status" value="1"/>
</dbReference>
<dbReference type="RefSeq" id="WP_041896399.1">
    <property type="nucleotide sequence ID" value="NZ_CP010086.2"/>
</dbReference>
<dbReference type="InterPro" id="IPR050952">
    <property type="entry name" value="TRIM-NHL_E3_ligases"/>
</dbReference>
<dbReference type="PANTHER" id="PTHR24104">
    <property type="entry name" value="E3 UBIQUITIN-PROTEIN LIGASE NHLRC1-RELATED"/>
    <property type="match status" value="1"/>
</dbReference>
<evidence type="ECO:0008006" key="6">
    <source>
        <dbReference type="Google" id="ProtNLM"/>
    </source>
</evidence>
<dbReference type="InterPro" id="IPR001258">
    <property type="entry name" value="NHL_repeat"/>
</dbReference>
<reference evidence="5" key="1">
    <citation type="submission" date="2014-12" db="EMBL/GenBank/DDBJ databases">
        <title>Genome sequence of Clostridium beijerinckii strain 59B.</title>
        <authorList>
            <person name="Little G.T."/>
            <person name="Minton N.P."/>
        </authorList>
    </citation>
    <scope>NUCLEOTIDE SEQUENCE [LARGE SCALE GENOMIC DNA]</scope>
    <source>
        <strain evidence="5">59B</strain>
    </source>
</reference>
<dbReference type="AlphaFoldDB" id="A0A0B5QA57"/>
<dbReference type="GO" id="GO:0008270">
    <property type="term" value="F:zinc ion binding"/>
    <property type="evidence" value="ECO:0007669"/>
    <property type="project" value="UniProtKB-KW"/>
</dbReference>
<gene>
    <name evidence="4" type="ORF">LF65_02532</name>
</gene>
<protein>
    <recommendedName>
        <fullName evidence="6">NHL repeat containing protein</fullName>
    </recommendedName>
</protein>
<sequence>MTYIAILLVVLKSHPVLSIWGCILFGIISQFAFHKKARFHLAKFSIIFFVIIIANIFVGHFFTNIIIDNFGEKGEAMILDNSPTSDQYNNERVYSYNVLIRPENDGNAISTYFLSSDFNIVHNDSLNRYYYPSTGVKFNVKYIKAYPKAFVIIANDDSEYGRQLEINKYSSEKSKIENQLKMDPENPDLKEKLKELDNKIQSIIDSNSSNTSENAKKLQLNNYLSEKSNIENQLKLDSENPTLKKKLEELNIKILSINNSNFSGELVAIFGGKGTDSGKLNDARYITVDSDNNVWIADYTDGRIQQFNNSGEFIKMIQINGDKNDSKLIKGLAADMNGNLYVSSGSTIQKYKTADGSLSETFKGNDYYGPLAVDKDNNIYLLTSSATENTLFKLNSDGAILALFNNIIKKANKDDPGMNADLALDSSSNIYIFSEYSKKIHVYNSNGDFIKYLDLKLNNQDINIETISIDNSYNLYVKSFNGNYKFDLNGNLLNILPDKNYYSTDVDSNGNIYMSDNDDIFEYNLNNPTQE</sequence>
<keyword evidence="3" id="KW-0812">Transmembrane</keyword>
<dbReference type="OrthoDB" id="9799230at2"/>
<evidence type="ECO:0000256" key="3">
    <source>
        <dbReference type="SAM" id="Phobius"/>
    </source>
</evidence>
<keyword evidence="3" id="KW-0472">Membrane</keyword>
<dbReference type="EMBL" id="CP010086">
    <property type="protein sequence ID" value="AJG99114.1"/>
    <property type="molecule type" value="Genomic_DNA"/>
</dbReference>
<proteinExistence type="predicted"/>
<organism evidence="4 5">
    <name type="scientific">Clostridium beijerinckii</name>
    <name type="common">Clostridium MP</name>
    <dbReference type="NCBI Taxonomy" id="1520"/>
    <lineage>
        <taxon>Bacteria</taxon>
        <taxon>Bacillati</taxon>
        <taxon>Bacillota</taxon>
        <taxon>Clostridia</taxon>
        <taxon>Eubacteriales</taxon>
        <taxon>Clostridiaceae</taxon>
        <taxon>Clostridium</taxon>
    </lineage>
</organism>
<keyword evidence="3" id="KW-1133">Transmembrane helix</keyword>
<keyword evidence="1" id="KW-0677">Repeat</keyword>
<accession>A0A0B5QA57</accession>
<evidence type="ECO:0000313" key="5">
    <source>
        <dbReference type="Proteomes" id="UP000031866"/>
    </source>
</evidence>
<feature type="transmembrane region" description="Helical" evidence="3">
    <location>
        <begin position="17"/>
        <end position="34"/>
    </location>
</feature>
<feature type="transmembrane region" description="Helical" evidence="3">
    <location>
        <begin position="46"/>
        <end position="67"/>
    </location>
</feature>
<dbReference type="STRING" id="1520.LF65_02532"/>
<feature type="repeat" description="NHL" evidence="2">
    <location>
        <begin position="267"/>
        <end position="310"/>
    </location>
</feature>
<dbReference type="CDD" id="cd05819">
    <property type="entry name" value="NHL"/>
    <property type="match status" value="1"/>
</dbReference>
<evidence type="ECO:0000256" key="2">
    <source>
        <dbReference type="PROSITE-ProRule" id="PRU00504"/>
    </source>
</evidence>
<dbReference type="PROSITE" id="PS51125">
    <property type="entry name" value="NHL"/>
    <property type="match status" value="1"/>
</dbReference>
<dbReference type="InterPro" id="IPR011042">
    <property type="entry name" value="6-blade_b-propeller_TolB-like"/>
</dbReference>
<dbReference type="Proteomes" id="UP000031866">
    <property type="component" value="Chromosome"/>
</dbReference>
<dbReference type="PANTHER" id="PTHR24104:SF25">
    <property type="entry name" value="PROTEIN LIN-41"/>
    <property type="match status" value="1"/>
</dbReference>
<evidence type="ECO:0000256" key="1">
    <source>
        <dbReference type="ARBA" id="ARBA00022737"/>
    </source>
</evidence>
<name>A0A0B5QA57_CLOBE</name>
<evidence type="ECO:0000313" key="4">
    <source>
        <dbReference type="EMBL" id="AJG99114.1"/>
    </source>
</evidence>
<dbReference type="Gene3D" id="2.120.10.30">
    <property type="entry name" value="TolB, C-terminal domain"/>
    <property type="match status" value="1"/>
</dbReference>